<evidence type="ECO:0000256" key="3">
    <source>
        <dbReference type="SAM" id="Phobius"/>
    </source>
</evidence>
<name>A0A873WS52_9CAUD</name>
<keyword evidence="3" id="KW-0812">Transmembrane</keyword>
<evidence type="ECO:0000259" key="4">
    <source>
        <dbReference type="Pfam" id="PF18013"/>
    </source>
</evidence>
<dbReference type="RefSeq" id="YP_010670385.1">
    <property type="nucleotide sequence ID" value="NC_070964.1"/>
</dbReference>
<evidence type="ECO:0000313" key="5">
    <source>
        <dbReference type="EMBL" id="QPB07894.1"/>
    </source>
</evidence>
<feature type="region of interest" description="Disordered" evidence="2">
    <location>
        <begin position="989"/>
        <end position="1012"/>
    </location>
</feature>
<proteinExistence type="predicted"/>
<keyword evidence="3" id="KW-1133">Transmembrane helix</keyword>
<dbReference type="InterPro" id="IPR041219">
    <property type="entry name" value="Phage_lysozyme2"/>
</dbReference>
<organism evidence="5 6">
    <name type="scientific">Synechococcus phage S-H38</name>
    <dbReference type="NCBI Taxonomy" id="2783673"/>
    <lineage>
        <taxon>Viruses</taxon>
        <taxon>Duplodnaviria</taxon>
        <taxon>Heunggongvirae</taxon>
        <taxon>Uroviricota</taxon>
        <taxon>Caudoviricetes</taxon>
        <taxon>Pantevenvirales</taxon>
        <taxon>Kyanoviridae</taxon>
        <taxon>Yellowseavirus</taxon>
        <taxon>Yellowseavirus thirtyeight</taxon>
    </lineage>
</organism>
<accession>A0A873WS52</accession>
<feature type="region of interest" description="Disordered" evidence="2">
    <location>
        <begin position="1151"/>
        <end position="1222"/>
    </location>
</feature>
<dbReference type="Proteomes" id="UP000663144">
    <property type="component" value="Segment"/>
</dbReference>
<keyword evidence="6" id="KW-1185">Reference proteome</keyword>
<feature type="compositionally biased region" description="Basic and acidic residues" evidence="2">
    <location>
        <begin position="992"/>
        <end position="1003"/>
    </location>
</feature>
<feature type="region of interest" description="Disordered" evidence="2">
    <location>
        <begin position="1106"/>
        <end position="1135"/>
    </location>
</feature>
<feature type="compositionally biased region" description="Low complexity" evidence="2">
    <location>
        <begin position="1116"/>
        <end position="1125"/>
    </location>
</feature>
<feature type="coiled-coil region" evidence="1">
    <location>
        <begin position="87"/>
        <end position="114"/>
    </location>
</feature>
<feature type="compositionally biased region" description="Low complexity" evidence="2">
    <location>
        <begin position="1172"/>
        <end position="1209"/>
    </location>
</feature>
<keyword evidence="3" id="KW-0472">Membrane</keyword>
<sequence>MAPKVKPYKFINPNLIKVMKTPSGGIRSSMVKTKGLKLQTVSAKKGGSTQLDTETFTKGSRTTLLGLNRIGASVYSLGKVFENLRDANKAELGLQKLQDNFERKKRQFKRDQASEQATENYSKREIKKAGEGDDVKKKGKKELTWLEKILGPFKGIAEFAIKTILVQGVLRWISDPKNGERIGKIVGALQTYFGFVFGVAQASIGMFMDGLSGIFGDGSKQGLARFGEVLGGLGTLLLGIVGLKALGYMLNPFALIIDIVGLSTKLINQQNKANAQQAAQQARDVVETVDDVADVAKGKGLGQRLKDLKSGLADKARGAKAGIGRFTNFLSSGKDNILKSVKSTAGTIGGNLKKSALAQLDNLAAGTKSVIANAKVLGQAFLDQGKKIWGAAGNYVNASKEKLAKLAKLASDPKALREMVTQMIKGKVEGAIKKNELVKRLYEAVKNPKAFAQLIKDALKSKQALSTLDYLKQVQKNAKIGGIDKVIAVITGLLEYGIGGTPFVNAFLGATGGLLGYAGGFALGAPFGGVPGFIAGAAGGMAGEFIGRQLARLLARSTPLGTIKDPLMNDGRMLAVDPDNPPTEEGTGEDPKMATGGIVERPTRAVIGERGPEAVVPLSQMPQGQGQTAPDGRAEIASAVGGALKAMGPVGSMVRKAIAPELAKLSTDVGAVADAQPGENFGTISSNAKATGGKEEEGGDTNLEKFIGRNGDPNPKTLRGQLALLLESFVGISKKKLKGGSSSSSSSSSSDDGGNIDVSGVEAATGAVVDKGAVIAKKFMSNLGLTKEAAAAIAGNFAHESGGFVPGIREGGPYGRNSKPWPKGTVGKGYGWAQWTNAAPGDRYDKFINSYGGDYNKIPTNEDNLKFAIKEMRTVEKLPESFKKSTDVADSAVWFRREWERAGVHHDGPRISYAKGILEKMAKGGQLKGDHIFQKSEDAIKDRKKNMGKIRQSVGRAAGGVIKVDGDGSGWAGTLSMYKDGAKFGKSYKARSGQERMKGTSQKDRHHKKMSPHPDGTYSLLGAEHHGYVMAGLGDWSVYIGNSSGSLGSRSGLMFHNDIGNNGTAGCIGIDVGGTAGSGADKEFWKKYKELNPKQMVINLLGKGAGKVDDLEDTSGDSSDTGSSESEQEDPQQTLESVTAKIAAAIAKLAGGPSEVSNVKETSSEVKASSVKAPPGAGTAGPAPKAKVSPTAEASSSGSAMSASSSSVAAEKESRKNKSGVVPVPIPVATTAINNGGSAAPPTVVRARQPITTGI</sequence>
<feature type="transmembrane region" description="Helical" evidence="3">
    <location>
        <begin position="229"/>
        <end position="250"/>
    </location>
</feature>
<protein>
    <recommendedName>
        <fullName evidence="4">Phage tail lysozyme domain-containing protein</fullName>
    </recommendedName>
</protein>
<feature type="compositionally biased region" description="Polar residues" evidence="2">
    <location>
        <begin position="1155"/>
        <end position="1167"/>
    </location>
</feature>
<feature type="compositionally biased region" description="Basic and acidic residues" evidence="2">
    <location>
        <begin position="692"/>
        <end position="707"/>
    </location>
</feature>
<feature type="region of interest" description="Disordered" evidence="2">
    <location>
        <begin position="680"/>
        <end position="714"/>
    </location>
</feature>
<evidence type="ECO:0000256" key="2">
    <source>
        <dbReference type="SAM" id="MobiDB-lite"/>
    </source>
</evidence>
<dbReference type="EMBL" id="MW117965">
    <property type="protein sequence ID" value="QPB07894.1"/>
    <property type="molecule type" value="Genomic_DNA"/>
</dbReference>
<dbReference type="GeneID" id="77946590"/>
<keyword evidence="1" id="KW-0175">Coiled coil</keyword>
<dbReference type="KEGG" id="vg:77946590"/>
<reference evidence="5" key="1">
    <citation type="submission" date="2020-10" db="EMBL/GenBank/DDBJ databases">
        <title>The Isolation and Genome Sequence of a Novel Cyanophage S-H38 from the Yellow Sea, China.</title>
        <authorList>
            <person name="Jiang T."/>
        </authorList>
    </citation>
    <scope>NUCLEOTIDE SEQUENCE</scope>
</reference>
<feature type="domain" description="Phage tail lysozyme" evidence="4">
    <location>
        <begin position="775"/>
        <end position="921"/>
    </location>
</feature>
<dbReference type="Gene3D" id="1.10.530.10">
    <property type="match status" value="1"/>
</dbReference>
<evidence type="ECO:0000313" key="6">
    <source>
        <dbReference type="Proteomes" id="UP000663144"/>
    </source>
</evidence>
<dbReference type="Pfam" id="PF18013">
    <property type="entry name" value="Phage_lysozyme2"/>
    <property type="match status" value="1"/>
</dbReference>
<evidence type="ECO:0000256" key="1">
    <source>
        <dbReference type="SAM" id="Coils"/>
    </source>
</evidence>